<feature type="signal peptide" evidence="8">
    <location>
        <begin position="1"/>
        <end position="31"/>
    </location>
</feature>
<keyword evidence="8" id="KW-0732">Signal</keyword>
<dbReference type="PANTHER" id="PTHR43806:SF11">
    <property type="entry name" value="CEREVISIN-RELATED"/>
    <property type="match status" value="1"/>
</dbReference>
<dbReference type="GO" id="GO:0004252">
    <property type="term" value="F:serine-type endopeptidase activity"/>
    <property type="evidence" value="ECO:0007669"/>
    <property type="project" value="UniProtKB-UniRule"/>
</dbReference>
<accession>A0A542DDA6</accession>
<comment type="similarity">
    <text evidence="1 6 7">Belongs to the peptidase S8 family.</text>
</comment>
<dbReference type="SUPFAM" id="SSF52743">
    <property type="entry name" value="Subtilisin-like"/>
    <property type="match status" value="1"/>
</dbReference>
<evidence type="ECO:0000256" key="3">
    <source>
        <dbReference type="ARBA" id="ARBA00022801"/>
    </source>
</evidence>
<evidence type="ECO:0000256" key="8">
    <source>
        <dbReference type="SAM" id="SignalP"/>
    </source>
</evidence>
<dbReference type="InterPro" id="IPR036852">
    <property type="entry name" value="Peptidase_S8/S53_dom_sf"/>
</dbReference>
<name>A0A542DDA6_AMYCI</name>
<protein>
    <submittedName>
        <fullName evidence="10">Subtilase family protein</fullName>
    </submittedName>
</protein>
<feature type="chain" id="PRO_5021909545" evidence="8">
    <location>
        <begin position="32"/>
        <end position="1098"/>
    </location>
</feature>
<comment type="caution">
    <text evidence="10">The sequence shown here is derived from an EMBL/GenBank/DDBJ whole genome shotgun (WGS) entry which is preliminary data.</text>
</comment>
<dbReference type="PROSITE" id="PS00137">
    <property type="entry name" value="SUBTILASE_HIS"/>
    <property type="match status" value="1"/>
</dbReference>
<dbReference type="InterPro" id="IPR000209">
    <property type="entry name" value="Peptidase_S8/S53_dom"/>
</dbReference>
<dbReference type="CDD" id="cd07487">
    <property type="entry name" value="Peptidases_S8_1"/>
    <property type="match status" value="1"/>
</dbReference>
<keyword evidence="2 6" id="KW-0645">Protease</keyword>
<dbReference type="PROSITE" id="PS51892">
    <property type="entry name" value="SUBTILASE"/>
    <property type="match status" value="1"/>
</dbReference>
<dbReference type="RefSeq" id="WP_141995902.1">
    <property type="nucleotide sequence ID" value="NZ_VFML01000001.1"/>
</dbReference>
<feature type="active site" description="Charge relay system" evidence="5 6">
    <location>
        <position position="439"/>
    </location>
</feature>
<feature type="domain" description="Peptidase S8/S53" evidence="9">
    <location>
        <begin position="222"/>
        <end position="486"/>
    </location>
</feature>
<dbReference type="Proteomes" id="UP000320876">
    <property type="component" value="Unassembled WGS sequence"/>
</dbReference>
<dbReference type="InterPro" id="IPR023827">
    <property type="entry name" value="Peptidase_S8_Asp-AS"/>
</dbReference>
<dbReference type="InterPro" id="IPR022398">
    <property type="entry name" value="Peptidase_S8_His-AS"/>
</dbReference>
<dbReference type="GO" id="GO:0006508">
    <property type="term" value="P:proteolysis"/>
    <property type="evidence" value="ECO:0007669"/>
    <property type="project" value="UniProtKB-KW"/>
</dbReference>
<dbReference type="AlphaFoldDB" id="A0A542DDA6"/>
<evidence type="ECO:0000256" key="7">
    <source>
        <dbReference type="RuleBase" id="RU003355"/>
    </source>
</evidence>
<evidence type="ECO:0000256" key="2">
    <source>
        <dbReference type="ARBA" id="ARBA00022670"/>
    </source>
</evidence>
<dbReference type="Pfam" id="PF00082">
    <property type="entry name" value="Peptidase_S8"/>
    <property type="match status" value="1"/>
</dbReference>
<dbReference type="PRINTS" id="PR00723">
    <property type="entry name" value="SUBTILISIN"/>
</dbReference>
<dbReference type="PROSITE" id="PS00136">
    <property type="entry name" value="SUBTILASE_ASP"/>
    <property type="match status" value="1"/>
</dbReference>
<gene>
    <name evidence="10" type="ORF">FB471_0708</name>
</gene>
<evidence type="ECO:0000259" key="9">
    <source>
        <dbReference type="Pfam" id="PF00082"/>
    </source>
</evidence>
<dbReference type="InterPro" id="IPR015500">
    <property type="entry name" value="Peptidase_S8_subtilisin-rel"/>
</dbReference>
<dbReference type="InterPro" id="IPR023828">
    <property type="entry name" value="Peptidase_S8_Ser-AS"/>
</dbReference>
<dbReference type="EMBL" id="VFML01000001">
    <property type="protein sequence ID" value="TQJ01046.1"/>
    <property type="molecule type" value="Genomic_DNA"/>
</dbReference>
<evidence type="ECO:0000256" key="6">
    <source>
        <dbReference type="PROSITE-ProRule" id="PRU01240"/>
    </source>
</evidence>
<evidence type="ECO:0000256" key="4">
    <source>
        <dbReference type="ARBA" id="ARBA00022825"/>
    </source>
</evidence>
<sequence length="1098" mass="114150">MHIRQRRGRPAAVVLAAATALVLGTGQPAGATDGAAPARTQAQPEQQSVTLITGDRVLARAGQPTGHLVAGPGREDVTFSTFAADGHTYVVPSDAAPLIGTGVLDRRLFDVTTLLESGHADTDRDSLPLLVTYADGPAAASTMSSAGTRITRQLPSIDGAAVRADKDSATELWDSITGGPESVTTFAGGVRKVWLDGMRSTTLDRSVPQIGVPAAWEAGYTGAGTTIAVLDTGVDQTHPDLAERETAERNFTESEDNIDHVGHGTHVASIAAGTGAKSGGKYTGVAPAAGILDGKVLNDSGSGRESWIIAGMEWAAEQGADIANLSLGGGDSAGVDPLEQAVNTLSAEHGTLFVIAAGNSGPRASTVGSPGTADAALTVGAVDREDDIAPFSSRGPRLGDGGIKPDITGPGVGIVAALHSDGSIGEPVEEGYTALSGTSMATPHVAGAAALLAQQHPDLSGARLKRLLMASATPTEGAGVFAQGAGRVDSAAALTQTVTAEPASINLGVQRWPHDDDTPVGKELTFANSGAEEVTLRLAVEATGPDGTPAPDGVFTLSATEVTVPAGGTAGITVTGDTRAAGVDGIYSGSLVATAGDATVRTPLAINREVESYDLTLNAVDRAGDRTGQYSAFLFGFGDNRLRFPYEEDGSVTLRVPKGEYLLQGTVRSGEPGTTADLLAYPKLSVDGDLTVDLDARQTKPVDIAAPHESARPMLTEVSYTRAARGSTFNSGFVALGEGLERLGTAHLGPQLPPAELTALVSSQWVTEPGGEYYGLAWYEYGRLPTGLTRDVRQEDLATVRTGYGPIPAGVTGIAGATPSPRLQAGGAWGALIEIPESGPRVAHFTTEGVDWNRTLFLEDDESRRLHSRFEAPPRSYQAGRDYTESFNRAVFGPVMPESRYQHSWVTRDGNRIIAQVPLFGDAAGNAGYSATDDSSLRLYRDGEEVEAERGLFEVEPGAAGFRLTAEATRSNVDLSTRVAASWTFDSTTTDRPTRLPVSTIRFFPRLDEANSAPAGRTFVFPVAVQEQGSPVTKVPHKLSAEVSYDGGQTWRPAGVLGNSQLVVQHPAGADTVSLRAKATDGNGNTVEHTIINAYKLH</sequence>
<feature type="active site" description="Charge relay system" evidence="5 6">
    <location>
        <position position="231"/>
    </location>
</feature>
<evidence type="ECO:0000256" key="1">
    <source>
        <dbReference type="ARBA" id="ARBA00011073"/>
    </source>
</evidence>
<dbReference type="PIRSF" id="PIRSF037854">
    <property type="entry name" value="Dihydropyridine_esterase"/>
    <property type="match status" value="1"/>
</dbReference>
<proteinExistence type="inferred from homology"/>
<keyword evidence="3 6" id="KW-0378">Hydrolase</keyword>
<evidence type="ECO:0000313" key="10">
    <source>
        <dbReference type="EMBL" id="TQJ01046.1"/>
    </source>
</evidence>
<keyword evidence="4 6" id="KW-0720">Serine protease</keyword>
<evidence type="ECO:0000256" key="5">
    <source>
        <dbReference type="PIRSR" id="PIRSR615500-1"/>
    </source>
</evidence>
<dbReference type="PROSITE" id="PS00138">
    <property type="entry name" value="SUBTILASE_SER"/>
    <property type="match status" value="1"/>
</dbReference>
<organism evidence="10 11">
    <name type="scientific">Amycolatopsis cihanbeyliensis</name>
    <dbReference type="NCBI Taxonomy" id="1128664"/>
    <lineage>
        <taxon>Bacteria</taxon>
        <taxon>Bacillati</taxon>
        <taxon>Actinomycetota</taxon>
        <taxon>Actinomycetes</taxon>
        <taxon>Pseudonocardiales</taxon>
        <taxon>Pseudonocardiaceae</taxon>
        <taxon>Amycolatopsis</taxon>
    </lineage>
</organism>
<dbReference type="InterPro" id="IPR050131">
    <property type="entry name" value="Peptidase_S8_subtilisin-like"/>
</dbReference>
<keyword evidence="11" id="KW-1185">Reference proteome</keyword>
<dbReference type="OrthoDB" id="9795680at2"/>
<dbReference type="PANTHER" id="PTHR43806">
    <property type="entry name" value="PEPTIDASE S8"/>
    <property type="match status" value="1"/>
</dbReference>
<feature type="active site" description="Charge relay system" evidence="5 6">
    <location>
        <position position="263"/>
    </location>
</feature>
<reference evidence="10 11" key="1">
    <citation type="submission" date="2019-06" db="EMBL/GenBank/DDBJ databases">
        <title>Sequencing the genomes of 1000 actinobacteria strains.</title>
        <authorList>
            <person name="Klenk H.-P."/>
        </authorList>
    </citation>
    <scope>NUCLEOTIDE SEQUENCE [LARGE SCALE GENOMIC DNA]</scope>
    <source>
        <strain evidence="10 11">DSM 45679</strain>
    </source>
</reference>
<dbReference type="InterPro" id="IPR017297">
    <property type="entry name" value="Peptidase_S8A_DPH-A"/>
</dbReference>
<dbReference type="Gene3D" id="3.40.50.200">
    <property type="entry name" value="Peptidase S8/S53 domain"/>
    <property type="match status" value="1"/>
</dbReference>
<evidence type="ECO:0000313" key="11">
    <source>
        <dbReference type="Proteomes" id="UP000320876"/>
    </source>
</evidence>